<dbReference type="Proteomes" id="UP000887159">
    <property type="component" value="Unassembled WGS sequence"/>
</dbReference>
<evidence type="ECO:0000313" key="2">
    <source>
        <dbReference type="EMBL" id="GFY23947.1"/>
    </source>
</evidence>
<sequence>MYSAFAAWGYSKQPSSCKSSREIGGRGGEEGQKRSPVRFDTSLFSKPRNETVGYRQDLLVPKEELHKLGFKDEFETNGVTKNKRLIETNSTPP</sequence>
<gene>
    <name evidence="2" type="ORF">TNCV_4896281</name>
</gene>
<accession>A0A8X6VWN0</accession>
<name>A0A8X6VWN0_TRICX</name>
<proteinExistence type="predicted"/>
<comment type="caution">
    <text evidence="2">The sequence shown here is derived from an EMBL/GenBank/DDBJ whole genome shotgun (WGS) entry which is preliminary data.</text>
</comment>
<reference evidence="2" key="1">
    <citation type="submission" date="2020-08" db="EMBL/GenBank/DDBJ databases">
        <title>Multicomponent nature underlies the extraordinary mechanical properties of spider dragline silk.</title>
        <authorList>
            <person name="Kono N."/>
            <person name="Nakamura H."/>
            <person name="Mori M."/>
            <person name="Yoshida Y."/>
            <person name="Ohtoshi R."/>
            <person name="Malay A.D."/>
            <person name="Moran D.A.P."/>
            <person name="Tomita M."/>
            <person name="Numata K."/>
            <person name="Arakawa K."/>
        </authorList>
    </citation>
    <scope>NUCLEOTIDE SEQUENCE</scope>
</reference>
<dbReference type="EMBL" id="BMAU01021368">
    <property type="protein sequence ID" value="GFY23947.1"/>
    <property type="molecule type" value="Genomic_DNA"/>
</dbReference>
<feature type="region of interest" description="Disordered" evidence="1">
    <location>
        <begin position="12"/>
        <end position="39"/>
    </location>
</feature>
<feature type="compositionally biased region" description="Basic and acidic residues" evidence="1">
    <location>
        <begin position="19"/>
        <end position="33"/>
    </location>
</feature>
<protein>
    <submittedName>
        <fullName evidence="2">Uncharacterized protein</fullName>
    </submittedName>
</protein>
<evidence type="ECO:0000313" key="3">
    <source>
        <dbReference type="Proteomes" id="UP000887159"/>
    </source>
</evidence>
<keyword evidence="3" id="KW-1185">Reference proteome</keyword>
<organism evidence="2 3">
    <name type="scientific">Trichonephila clavipes</name>
    <name type="common">Golden silk orbweaver</name>
    <name type="synonym">Nephila clavipes</name>
    <dbReference type="NCBI Taxonomy" id="2585209"/>
    <lineage>
        <taxon>Eukaryota</taxon>
        <taxon>Metazoa</taxon>
        <taxon>Ecdysozoa</taxon>
        <taxon>Arthropoda</taxon>
        <taxon>Chelicerata</taxon>
        <taxon>Arachnida</taxon>
        <taxon>Araneae</taxon>
        <taxon>Araneomorphae</taxon>
        <taxon>Entelegynae</taxon>
        <taxon>Araneoidea</taxon>
        <taxon>Nephilidae</taxon>
        <taxon>Trichonephila</taxon>
    </lineage>
</organism>
<dbReference type="AlphaFoldDB" id="A0A8X6VWN0"/>
<evidence type="ECO:0000256" key="1">
    <source>
        <dbReference type="SAM" id="MobiDB-lite"/>
    </source>
</evidence>